<evidence type="ECO:0000256" key="1">
    <source>
        <dbReference type="SAM" id="SignalP"/>
    </source>
</evidence>
<keyword evidence="1" id="KW-0732">Signal</keyword>
<accession>A0A1M5X0Y8</accession>
<organism evidence="2 3">
    <name type="scientific">Sporobacter termitidis DSM 10068</name>
    <dbReference type="NCBI Taxonomy" id="1123282"/>
    <lineage>
        <taxon>Bacteria</taxon>
        <taxon>Bacillati</taxon>
        <taxon>Bacillota</taxon>
        <taxon>Clostridia</taxon>
        <taxon>Eubacteriales</taxon>
        <taxon>Oscillospiraceae</taxon>
        <taxon>Sporobacter</taxon>
    </lineage>
</organism>
<evidence type="ECO:0000313" key="2">
    <source>
        <dbReference type="EMBL" id="SHH93556.1"/>
    </source>
</evidence>
<evidence type="ECO:0000313" key="3">
    <source>
        <dbReference type="Proteomes" id="UP000183995"/>
    </source>
</evidence>
<dbReference type="AlphaFoldDB" id="A0A1M5X0Y8"/>
<dbReference type="Proteomes" id="UP000183995">
    <property type="component" value="Unassembled WGS sequence"/>
</dbReference>
<dbReference type="EMBL" id="FQXV01000004">
    <property type="protein sequence ID" value="SHH93556.1"/>
    <property type="molecule type" value="Genomic_DNA"/>
</dbReference>
<feature type="chain" id="PRO_5013042225" evidence="1">
    <location>
        <begin position="26"/>
        <end position="100"/>
    </location>
</feature>
<reference evidence="2 3" key="1">
    <citation type="submission" date="2016-11" db="EMBL/GenBank/DDBJ databases">
        <authorList>
            <person name="Jaros S."/>
            <person name="Januszkiewicz K."/>
            <person name="Wedrychowicz H."/>
        </authorList>
    </citation>
    <scope>NUCLEOTIDE SEQUENCE [LARGE SCALE GENOMIC DNA]</scope>
    <source>
        <strain evidence="2 3">DSM 10068</strain>
    </source>
</reference>
<keyword evidence="3" id="KW-1185">Reference proteome</keyword>
<protein>
    <submittedName>
        <fullName evidence="2">Uncharacterized protein</fullName>
    </submittedName>
</protein>
<feature type="signal peptide" evidence="1">
    <location>
        <begin position="1"/>
        <end position="25"/>
    </location>
</feature>
<gene>
    <name evidence="2" type="ORF">SAMN02745823_01520</name>
</gene>
<proteinExistence type="predicted"/>
<name>A0A1M5X0Y8_9FIRM</name>
<dbReference type="RefSeq" id="WP_073077325.1">
    <property type="nucleotide sequence ID" value="NZ_FQXV01000004.1"/>
</dbReference>
<sequence length="100" mass="10540">MKNLLCSALIAALCFTLQPAGNAAAAPAGPRDEESALSRSAVSEYIDVPENRDSVDDGIFAEAPYNCDPQMLIPVTADNDPGFTREPEATRSAAAINFIP</sequence>